<dbReference type="AlphaFoldDB" id="A0A9J6C193"/>
<gene>
    <name evidence="2" type="ORF">PVAND_005825</name>
</gene>
<dbReference type="OrthoDB" id="10549433at2759"/>
<name>A0A9J6C193_POLVA</name>
<dbReference type="Proteomes" id="UP001107558">
    <property type="component" value="Chromosome 2"/>
</dbReference>
<comment type="caution">
    <text evidence="2">The sequence shown here is derived from an EMBL/GenBank/DDBJ whole genome shotgun (WGS) entry which is preliminary data.</text>
</comment>
<evidence type="ECO:0000313" key="3">
    <source>
        <dbReference type="Proteomes" id="UP001107558"/>
    </source>
</evidence>
<evidence type="ECO:0000256" key="1">
    <source>
        <dbReference type="SAM" id="MobiDB-lite"/>
    </source>
</evidence>
<organism evidence="2 3">
    <name type="scientific">Polypedilum vanderplanki</name>
    <name type="common">Sleeping chironomid midge</name>
    <dbReference type="NCBI Taxonomy" id="319348"/>
    <lineage>
        <taxon>Eukaryota</taxon>
        <taxon>Metazoa</taxon>
        <taxon>Ecdysozoa</taxon>
        <taxon>Arthropoda</taxon>
        <taxon>Hexapoda</taxon>
        <taxon>Insecta</taxon>
        <taxon>Pterygota</taxon>
        <taxon>Neoptera</taxon>
        <taxon>Endopterygota</taxon>
        <taxon>Diptera</taxon>
        <taxon>Nematocera</taxon>
        <taxon>Chironomoidea</taxon>
        <taxon>Chironomidae</taxon>
        <taxon>Chironominae</taxon>
        <taxon>Polypedilum</taxon>
        <taxon>Polypedilum</taxon>
    </lineage>
</organism>
<accession>A0A9J6C193</accession>
<dbReference type="EMBL" id="JADBJN010000002">
    <property type="protein sequence ID" value="KAG5675969.1"/>
    <property type="molecule type" value="Genomic_DNA"/>
</dbReference>
<protein>
    <submittedName>
        <fullName evidence="2">Uncharacterized protein</fullName>
    </submittedName>
</protein>
<reference evidence="2" key="1">
    <citation type="submission" date="2021-03" db="EMBL/GenBank/DDBJ databases">
        <title>Chromosome level genome of the anhydrobiotic midge Polypedilum vanderplanki.</title>
        <authorList>
            <person name="Yoshida Y."/>
            <person name="Kikawada T."/>
            <person name="Gusev O."/>
        </authorList>
    </citation>
    <scope>NUCLEOTIDE SEQUENCE</scope>
    <source>
        <strain evidence="2">NIAS01</strain>
        <tissue evidence="2">Whole body or cell culture</tissue>
    </source>
</reference>
<proteinExistence type="predicted"/>
<keyword evidence="3" id="KW-1185">Reference proteome</keyword>
<evidence type="ECO:0000313" key="2">
    <source>
        <dbReference type="EMBL" id="KAG5675969.1"/>
    </source>
</evidence>
<feature type="region of interest" description="Disordered" evidence="1">
    <location>
        <begin position="127"/>
        <end position="165"/>
    </location>
</feature>
<sequence>MNSSKNINILLENSFRAQDVDDLDQLNKISSLKPKGVSKTKMLLVTLSTTVMMALKKPLPKEYYQWTRTYLETIRNDDGTSLPNINAMLKYINEFENENKIEDELQNSKIELPEDEIIEAEVEEVHEEYEVDDQPAANSTQLPINEPKSDDEEKNDENIQSDNDK</sequence>